<dbReference type="CDD" id="cd00448">
    <property type="entry name" value="YjgF_YER057c_UK114_family"/>
    <property type="match status" value="1"/>
</dbReference>
<dbReference type="PANTHER" id="PTHR11803:SF58">
    <property type="entry name" value="PROTEIN HMF1-RELATED"/>
    <property type="match status" value="1"/>
</dbReference>
<sequence length="120" mass="13051">MSNYPKAIGPYSAYREANGLLFISGQIPINPASGEIESSDIKEQTKQSLKNIGAILEENGISYDQVIKTTCLLADISDFAAFNEVYAQFFKSPYPARSAFAVKDIPKGAKVEIEVIAKKG</sequence>
<evidence type="ECO:0000256" key="1">
    <source>
        <dbReference type="ARBA" id="ARBA00010552"/>
    </source>
</evidence>
<dbReference type="EMBL" id="AACBVJ010000012">
    <property type="protein sequence ID" value="EAJ9197844.1"/>
    <property type="molecule type" value="Genomic_DNA"/>
</dbReference>
<name>A0A691SVD6_CAMCO</name>
<proteinExistence type="inferred from homology"/>
<dbReference type="GO" id="GO:0019239">
    <property type="term" value="F:deaminase activity"/>
    <property type="evidence" value="ECO:0007669"/>
    <property type="project" value="TreeGrafter"/>
</dbReference>
<dbReference type="InterPro" id="IPR006056">
    <property type="entry name" value="RidA"/>
</dbReference>
<organism evidence="2 3">
    <name type="scientific">Campylobacter coli</name>
    <dbReference type="NCBI Taxonomy" id="195"/>
    <lineage>
        <taxon>Bacteria</taxon>
        <taxon>Pseudomonadati</taxon>
        <taxon>Campylobacterota</taxon>
        <taxon>Epsilonproteobacteria</taxon>
        <taxon>Campylobacterales</taxon>
        <taxon>Campylobacteraceae</taxon>
        <taxon>Campylobacter</taxon>
    </lineage>
</organism>
<dbReference type="Pfam" id="PF01042">
    <property type="entry name" value="Ribonuc_L-PSP"/>
    <property type="match status" value="1"/>
</dbReference>
<comment type="similarity">
    <text evidence="1">Belongs to the RutC family.</text>
</comment>
<dbReference type="AlphaFoldDB" id="A0A691SVD6"/>
<dbReference type="GO" id="GO:0005829">
    <property type="term" value="C:cytosol"/>
    <property type="evidence" value="ECO:0007669"/>
    <property type="project" value="TreeGrafter"/>
</dbReference>
<evidence type="ECO:0000313" key="3">
    <source>
        <dbReference type="Proteomes" id="UP000382436"/>
    </source>
</evidence>
<comment type="caution">
    <text evidence="2">The sequence shown here is derived from an EMBL/GenBank/DDBJ whole genome shotgun (WGS) entry which is preliminary data.</text>
</comment>
<dbReference type="SUPFAM" id="SSF55298">
    <property type="entry name" value="YjgF-like"/>
    <property type="match status" value="1"/>
</dbReference>
<dbReference type="PANTHER" id="PTHR11803">
    <property type="entry name" value="2-IMINOBUTANOATE/2-IMINOPROPANOATE DEAMINASE RIDA"/>
    <property type="match status" value="1"/>
</dbReference>
<gene>
    <name evidence="2" type="ORF">BZ274_06635</name>
</gene>
<dbReference type="Proteomes" id="UP000382436">
    <property type="component" value="Unassembled WGS sequence"/>
</dbReference>
<reference evidence="2 3" key="1">
    <citation type="submission" date="2018-05" db="EMBL/GenBank/DDBJ databases">
        <authorList>
            <consortium name="PulseNet: The National Subtyping Network for Foodborne Disease Surveillance"/>
            <person name="Tarr C.L."/>
            <person name="Trees E."/>
            <person name="Katz L.S."/>
            <person name="Carleton-Romer H.A."/>
            <person name="Stroika S."/>
            <person name="Kucerova Z."/>
            <person name="Roache K.F."/>
            <person name="Sabol A.L."/>
            <person name="Besser J."/>
            <person name="Gerner-Smidt P."/>
        </authorList>
    </citation>
    <scope>NUCLEOTIDE SEQUENCE [LARGE SCALE GENOMIC DNA]</scope>
    <source>
        <strain evidence="2 3">PNUSAC001435</strain>
    </source>
</reference>
<accession>A0A691SVD6</accession>
<dbReference type="InterPro" id="IPR006175">
    <property type="entry name" value="YjgF/YER057c/UK114"/>
</dbReference>
<evidence type="ECO:0000313" key="2">
    <source>
        <dbReference type="EMBL" id="EAJ9197844.1"/>
    </source>
</evidence>
<dbReference type="FunFam" id="3.30.1330.40:FF:000001">
    <property type="entry name" value="L-PSP family endoribonuclease"/>
    <property type="match status" value="1"/>
</dbReference>
<dbReference type="InterPro" id="IPR035959">
    <property type="entry name" value="RutC-like_sf"/>
</dbReference>
<dbReference type="Gene3D" id="3.30.1330.40">
    <property type="entry name" value="RutC-like"/>
    <property type="match status" value="1"/>
</dbReference>
<dbReference type="RefSeq" id="WP_072214784.1">
    <property type="nucleotide sequence ID" value="NZ_FAXZ01000017.1"/>
</dbReference>
<dbReference type="NCBIfam" id="TIGR00004">
    <property type="entry name" value="Rid family detoxifying hydrolase"/>
    <property type="match status" value="1"/>
</dbReference>
<protein>
    <submittedName>
        <fullName evidence="2">RidA family protein</fullName>
    </submittedName>
</protein>